<sequence>MFVVAALFGDSPRQPWGIPEACFNQGDARGIPHKASHAPSTPLRVVRPRTVKLNRRPANSITDPVMFSSGGLFYPRAGRGAASFTPSRCSSLIRPMTECNSEPPGLAPEGDKTNENSFECIVPPQHGFSADLGRPAHGRF</sequence>
<name>A0A4C1UE25_EUMVA</name>
<dbReference type="Proteomes" id="UP000299102">
    <property type="component" value="Unassembled WGS sequence"/>
</dbReference>
<dbReference type="AlphaFoldDB" id="A0A4C1UE25"/>
<dbReference type="EMBL" id="BGZK01000164">
    <property type="protein sequence ID" value="GBP24701.1"/>
    <property type="molecule type" value="Genomic_DNA"/>
</dbReference>
<comment type="caution">
    <text evidence="1">The sequence shown here is derived from an EMBL/GenBank/DDBJ whole genome shotgun (WGS) entry which is preliminary data.</text>
</comment>
<evidence type="ECO:0000313" key="1">
    <source>
        <dbReference type="EMBL" id="GBP24701.1"/>
    </source>
</evidence>
<accession>A0A4C1UE25</accession>
<proteinExistence type="predicted"/>
<evidence type="ECO:0000313" key="2">
    <source>
        <dbReference type="Proteomes" id="UP000299102"/>
    </source>
</evidence>
<gene>
    <name evidence="1" type="ORF">EVAR_15908_1</name>
</gene>
<organism evidence="1 2">
    <name type="scientific">Eumeta variegata</name>
    <name type="common">Bagworm moth</name>
    <name type="synonym">Eumeta japonica</name>
    <dbReference type="NCBI Taxonomy" id="151549"/>
    <lineage>
        <taxon>Eukaryota</taxon>
        <taxon>Metazoa</taxon>
        <taxon>Ecdysozoa</taxon>
        <taxon>Arthropoda</taxon>
        <taxon>Hexapoda</taxon>
        <taxon>Insecta</taxon>
        <taxon>Pterygota</taxon>
        <taxon>Neoptera</taxon>
        <taxon>Endopterygota</taxon>
        <taxon>Lepidoptera</taxon>
        <taxon>Glossata</taxon>
        <taxon>Ditrysia</taxon>
        <taxon>Tineoidea</taxon>
        <taxon>Psychidae</taxon>
        <taxon>Oiketicinae</taxon>
        <taxon>Eumeta</taxon>
    </lineage>
</organism>
<protein>
    <submittedName>
        <fullName evidence="1">Uncharacterized protein</fullName>
    </submittedName>
</protein>
<keyword evidence="2" id="KW-1185">Reference proteome</keyword>
<reference evidence="1 2" key="1">
    <citation type="journal article" date="2019" name="Commun. Biol.">
        <title>The bagworm genome reveals a unique fibroin gene that provides high tensile strength.</title>
        <authorList>
            <person name="Kono N."/>
            <person name="Nakamura H."/>
            <person name="Ohtoshi R."/>
            <person name="Tomita M."/>
            <person name="Numata K."/>
            <person name="Arakawa K."/>
        </authorList>
    </citation>
    <scope>NUCLEOTIDE SEQUENCE [LARGE SCALE GENOMIC DNA]</scope>
</reference>